<dbReference type="AlphaFoldDB" id="A0A348HD87"/>
<protein>
    <submittedName>
        <fullName evidence="2">Permeases of the major facilitator</fullName>
    </submittedName>
</protein>
<keyword evidence="3" id="KW-1185">Reference proteome</keyword>
<feature type="chain" id="PRO_5016749598" evidence="1">
    <location>
        <begin position="25"/>
        <end position="164"/>
    </location>
</feature>
<evidence type="ECO:0000256" key="1">
    <source>
        <dbReference type="SAM" id="SignalP"/>
    </source>
</evidence>
<gene>
    <name evidence="2" type="ORF">ZBT109_0813</name>
</gene>
<dbReference type="Proteomes" id="UP000267342">
    <property type="component" value="Chromosome"/>
</dbReference>
<organism evidence="2 3">
    <name type="scientific">Zymobacter palmae</name>
    <dbReference type="NCBI Taxonomy" id="33074"/>
    <lineage>
        <taxon>Bacteria</taxon>
        <taxon>Pseudomonadati</taxon>
        <taxon>Pseudomonadota</taxon>
        <taxon>Gammaproteobacteria</taxon>
        <taxon>Oceanospirillales</taxon>
        <taxon>Halomonadaceae</taxon>
        <taxon>Zymobacter group</taxon>
        <taxon>Zymobacter</taxon>
    </lineage>
</organism>
<name>A0A348HD87_9GAMM</name>
<keyword evidence="1" id="KW-0732">Signal</keyword>
<dbReference type="KEGG" id="zpl:ZBT109_0813"/>
<dbReference type="RefSeq" id="WP_027706250.1">
    <property type="nucleotide sequence ID" value="NZ_AP018933.1"/>
</dbReference>
<feature type="signal peptide" evidence="1">
    <location>
        <begin position="1"/>
        <end position="24"/>
    </location>
</feature>
<accession>A0A348HD87</accession>
<sequence>MLLRGVRWMIALLAVGLMGCHPSAEDEKAKQQAHQQYQVVFYDTASMSLVSSIAFPKSVAEHADKTIVTSGQMVAPELFGTDTPVNVLLQIQGSTAHTPGQHLMISATPCENVTRSTSADGKRVLHCEHPLDDTRPTEITIRDHTLPLPVAMAYGLTAAISDGG</sequence>
<dbReference type="EMBL" id="AP018933">
    <property type="protein sequence ID" value="BBG29589.1"/>
    <property type="molecule type" value="Genomic_DNA"/>
</dbReference>
<proteinExistence type="predicted"/>
<dbReference type="PROSITE" id="PS51257">
    <property type="entry name" value="PROKAR_LIPOPROTEIN"/>
    <property type="match status" value="1"/>
</dbReference>
<evidence type="ECO:0000313" key="2">
    <source>
        <dbReference type="EMBL" id="BBG29589.1"/>
    </source>
</evidence>
<evidence type="ECO:0000313" key="3">
    <source>
        <dbReference type="Proteomes" id="UP000267342"/>
    </source>
</evidence>
<reference evidence="2 3" key="1">
    <citation type="submission" date="2018-09" db="EMBL/GenBank/DDBJ databases">
        <title>Zymobacter palmae IAM14233 (=T109) whole genome analysis.</title>
        <authorList>
            <person name="Yanase H."/>
        </authorList>
    </citation>
    <scope>NUCLEOTIDE SEQUENCE [LARGE SCALE GENOMIC DNA]</scope>
    <source>
        <strain evidence="2 3">IAM14233</strain>
    </source>
</reference>